<feature type="domain" description="SMEK" evidence="1">
    <location>
        <begin position="10"/>
        <end position="123"/>
    </location>
</feature>
<gene>
    <name evidence="2" type="ORF">JI735_19440</name>
</gene>
<evidence type="ECO:0000313" key="2">
    <source>
        <dbReference type="EMBL" id="QQZ58907.1"/>
    </source>
</evidence>
<dbReference type="Proteomes" id="UP000595841">
    <property type="component" value="Chromosome"/>
</dbReference>
<dbReference type="NCBIfam" id="NF033859">
    <property type="entry name" value="SMEK_N"/>
    <property type="match status" value="1"/>
</dbReference>
<dbReference type="Pfam" id="PF21941">
    <property type="entry name" value="SMEK_N"/>
    <property type="match status" value="1"/>
</dbReference>
<organism evidence="2 3">
    <name type="scientific">Paenibacillus sonchi</name>
    <dbReference type="NCBI Taxonomy" id="373687"/>
    <lineage>
        <taxon>Bacteria</taxon>
        <taxon>Bacillati</taxon>
        <taxon>Bacillota</taxon>
        <taxon>Bacilli</taxon>
        <taxon>Bacillales</taxon>
        <taxon>Paenibacillaceae</taxon>
        <taxon>Paenibacillus</taxon>
        <taxon>Paenibacillus sonchi group</taxon>
    </lineage>
</organism>
<accession>A0A974P7L7</accession>
<name>A0A974P7L7_9BACL</name>
<dbReference type="InterPro" id="IPR047740">
    <property type="entry name" value="SMEK_dom"/>
</dbReference>
<keyword evidence="3" id="KW-1185">Reference proteome</keyword>
<sequence>MQDQFVMNQVTALFSFLKHHVDLSTKTTLNDIGFSLETFFMDLFNKFDGENNWVNANVENLNQPAIDLINRKSKHALQVTVRADSTKIKKTIEMYEKHKVDVDKITIIGFLHHTNYKKNNSETVGIDYITRRIKGCSLVQKTEILDLIKNSIPVHVLSPLSDSDCFDVIQRMLDRSALRDDRYCEGSYEDMIRGLKEAKDLITSGVTSKVGISTKPISGYTEPLQSELSDIEYKISDIIRICNRSKRDNFVILSMNEKIEIDRLKDEIINQMNLISSSLGKKKY</sequence>
<dbReference type="RefSeq" id="WP_202676335.1">
    <property type="nucleotide sequence ID" value="NZ_CP068595.1"/>
</dbReference>
<evidence type="ECO:0000259" key="1">
    <source>
        <dbReference type="Pfam" id="PF21941"/>
    </source>
</evidence>
<protein>
    <submittedName>
        <fullName evidence="2">SMEK domain-containing protein</fullName>
    </submittedName>
</protein>
<dbReference type="AlphaFoldDB" id="A0A974P7L7"/>
<dbReference type="EMBL" id="CP068595">
    <property type="protein sequence ID" value="QQZ58907.1"/>
    <property type="molecule type" value="Genomic_DNA"/>
</dbReference>
<reference evidence="2 3" key="1">
    <citation type="submission" date="2021-01" db="EMBL/GenBank/DDBJ databases">
        <title>Whole genome sequence of Paenibacillus sonchi LMG 24727 for comparative genomics.</title>
        <authorList>
            <person name="Lee G."/>
            <person name="Kim M.-J."/>
            <person name="Lim K."/>
            <person name="Shin J.-H."/>
        </authorList>
    </citation>
    <scope>NUCLEOTIDE SEQUENCE [LARGE SCALE GENOMIC DNA]</scope>
    <source>
        <strain evidence="2 3">LMG 24727</strain>
    </source>
</reference>
<evidence type="ECO:0000313" key="3">
    <source>
        <dbReference type="Proteomes" id="UP000595841"/>
    </source>
</evidence>
<proteinExistence type="predicted"/>
<dbReference type="KEGG" id="pson:JI735_19440"/>